<reference evidence="2 3" key="1">
    <citation type="submission" date="2024-10" db="EMBL/GenBank/DDBJ databases">
        <title>Updated reference genomes for cyclostephanoid diatoms.</title>
        <authorList>
            <person name="Roberts W.R."/>
            <person name="Alverson A.J."/>
        </authorList>
    </citation>
    <scope>NUCLEOTIDE SEQUENCE [LARGE SCALE GENOMIC DNA]</scope>
    <source>
        <strain evidence="2 3">AJA232-27</strain>
    </source>
</reference>
<protein>
    <recommendedName>
        <fullName evidence="4">Plastid lipid-associated protein/fibrillin conserved domain-containing protein</fullName>
    </recommendedName>
</protein>
<evidence type="ECO:0008006" key="4">
    <source>
        <dbReference type="Google" id="ProtNLM"/>
    </source>
</evidence>
<dbReference type="AlphaFoldDB" id="A0ABD3MC03"/>
<evidence type="ECO:0000256" key="1">
    <source>
        <dbReference type="SAM" id="MobiDB-lite"/>
    </source>
</evidence>
<dbReference type="EMBL" id="JALLBG020000157">
    <property type="protein sequence ID" value="KAL3761117.1"/>
    <property type="molecule type" value="Genomic_DNA"/>
</dbReference>
<gene>
    <name evidence="2" type="ORF">ACHAWU_002367</name>
</gene>
<feature type="non-terminal residue" evidence="2">
    <location>
        <position position="1"/>
    </location>
</feature>
<comment type="caution">
    <text evidence="2">The sequence shown here is derived from an EMBL/GenBank/DDBJ whole genome shotgun (WGS) entry which is preliminary data.</text>
</comment>
<name>A0ABD3MC03_9STRA</name>
<evidence type="ECO:0000313" key="3">
    <source>
        <dbReference type="Proteomes" id="UP001530293"/>
    </source>
</evidence>
<organism evidence="2 3">
    <name type="scientific">Discostella pseudostelligera</name>
    <dbReference type="NCBI Taxonomy" id="259834"/>
    <lineage>
        <taxon>Eukaryota</taxon>
        <taxon>Sar</taxon>
        <taxon>Stramenopiles</taxon>
        <taxon>Ochrophyta</taxon>
        <taxon>Bacillariophyta</taxon>
        <taxon>Coscinodiscophyceae</taxon>
        <taxon>Thalassiosirophycidae</taxon>
        <taxon>Stephanodiscales</taxon>
        <taxon>Stephanodiscaceae</taxon>
        <taxon>Discostella</taxon>
    </lineage>
</organism>
<evidence type="ECO:0000313" key="2">
    <source>
        <dbReference type="EMBL" id="KAL3761117.1"/>
    </source>
</evidence>
<keyword evidence="3" id="KW-1185">Reference proteome</keyword>
<accession>A0ABD3MC03</accession>
<dbReference type="Proteomes" id="UP001530293">
    <property type="component" value="Unassembled WGS sequence"/>
</dbReference>
<proteinExistence type="predicted"/>
<sequence>SSRRRLVASRLFLSSSSGSGFGNNGNNNNKSSQKSLSSSSSSSLSPKNELFELQELRAQLQTILKQNIPFQSLSKEKREELSKYVYAIVDKTTSPINISGKDGNTMGIANFVVGIENKSWRMVFTTDSGNNNGGASSSSSSLPAGSTVILRVGEFLGMQGKLDYVLKYGERIMGLNELVAKSTCSVDIGPINPGLLTFQYEDIKTNMFGVSNLPVGFFGLLKGRVNCIDTVWFDGERWIERNYAENGDVVYSVYVRDVEDERR</sequence>
<feature type="region of interest" description="Disordered" evidence="1">
    <location>
        <begin position="14"/>
        <end position="44"/>
    </location>
</feature>